<proteinExistence type="predicted"/>
<dbReference type="InterPro" id="IPR027417">
    <property type="entry name" value="P-loop_NTPase"/>
</dbReference>
<evidence type="ECO:0000313" key="3">
    <source>
        <dbReference type="EMBL" id="MST97160.1"/>
    </source>
</evidence>
<evidence type="ECO:0000259" key="1">
    <source>
        <dbReference type="Pfam" id="PF13173"/>
    </source>
</evidence>
<keyword evidence="4" id="KW-1185">Reference proteome</keyword>
<dbReference type="SUPFAM" id="SSF52540">
    <property type="entry name" value="P-loop containing nucleoside triphosphate hydrolases"/>
    <property type="match status" value="1"/>
</dbReference>
<dbReference type="AlphaFoldDB" id="A0A844G0I7"/>
<name>A0A844G0I7_9BACT</name>
<feature type="domain" description="DUF4143" evidence="2">
    <location>
        <begin position="223"/>
        <end position="384"/>
    </location>
</feature>
<sequence length="445" mass="51123">MERFILKDLIAWKSSSYRKPLILRGVRQCGKTWILQEFGRQHFENTAYFNFERQNRLGEVFSGELDPKRILLELGVLAHQKIEPGKTLVIFDEIQACPRALTSLKYFCEETPEYHIAAAGSLLGIALAATDGFPVGKVNFLELTPCCFAEYLQTVDSSLFEYTNSLISPEPIPGIFEERLAKHLNEYLTIGGMPAVLESYLSNHDLSQAENILEDILKTYELDFSKHAPVRDIPKLFLLWKSIPQQLARENARFIYGEVKNGARAKDLEDALRWLESASLIHRITRIEKPEIPLSAYEDRKSFKLYLADVGLLRKLAEIPAASILVNPDIFREYRGRLAENFVLQQLVTMRFSPIHYWTSGNLAEVDFVIQDSVDVVPIEVKSGLNVKAKSLKSYREKYRPKQALRFSMQNLKLDDGLLNVPLYLLHRFHDFLHVEAWNNKNGEM</sequence>
<dbReference type="Proteomes" id="UP000435649">
    <property type="component" value="Unassembled WGS sequence"/>
</dbReference>
<keyword evidence="3" id="KW-0547">Nucleotide-binding</keyword>
<organism evidence="3 4">
    <name type="scientific">Victivallis lenta</name>
    <dbReference type="NCBI Taxonomy" id="2606640"/>
    <lineage>
        <taxon>Bacteria</taxon>
        <taxon>Pseudomonadati</taxon>
        <taxon>Lentisphaerota</taxon>
        <taxon>Lentisphaeria</taxon>
        <taxon>Victivallales</taxon>
        <taxon>Victivallaceae</taxon>
        <taxon>Victivallis</taxon>
    </lineage>
</organism>
<feature type="domain" description="AAA" evidence="1">
    <location>
        <begin position="18"/>
        <end position="152"/>
    </location>
</feature>
<dbReference type="Pfam" id="PF13635">
    <property type="entry name" value="DUF4143"/>
    <property type="match status" value="1"/>
</dbReference>
<dbReference type="InterPro" id="IPR041682">
    <property type="entry name" value="AAA_14"/>
</dbReference>
<evidence type="ECO:0000259" key="2">
    <source>
        <dbReference type="Pfam" id="PF13635"/>
    </source>
</evidence>
<evidence type="ECO:0000313" key="4">
    <source>
        <dbReference type="Proteomes" id="UP000435649"/>
    </source>
</evidence>
<dbReference type="Pfam" id="PF13173">
    <property type="entry name" value="AAA_14"/>
    <property type="match status" value="1"/>
</dbReference>
<gene>
    <name evidence="3" type="ORF">FYJ85_08900</name>
</gene>
<comment type="caution">
    <text evidence="3">The sequence shown here is derived from an EMBL/GenBank/DDBJ whole genome shotgun (WGS) entry which is preliminary data.</text>
</comment>
<accession>A0A844G0I7</accession>
<protein>
    <submittedName>
        <fullName evidence="3">ATP-binding protein</fullName>
    </submittedName>
</protein>
<reference evidence="3 4" key="1">
    <citation type="submission" date="2019-08" db="EMBL/GenBank/DDBJ databases">
        <title>In-depth cultivation of the pig gut microbiome towards novel bacterial diversity and tailored functional studies.</title>
        <authorList>
            <person name="Wylensek D."/>
            <person name="Hitch T.C.A."/>
            <person name="Clavel T."/>
        </authorList>
    </citation>
    <scope>NUCLEOTIDE SEQUENCE [LARGE SCALE GENOMIC DNA]</scope>
    <source>
        <strain evidence="3 4">BBE-744-WT-12</strain>
    </source>
</reference>
<dbReference type="InterPro" id="IPR025420">
    <property type="entry name" value="DUF4143"/>
</dbReference>
<dbReference type="EMBL" id="VUNS01000008">
    <property type="protein sequence ID" value="MST97160.1"/>
    <property type="molecule type" value="Genomic_DNA"/>
</dbReference>
<keyword evidence="3" id="KW-0067">ATP-binding</keyword>
<dbReference type="GO" id="GO:0005524">
    <property type="term" value="F:ATP binding"/>
    <property type="evidence" value="ECO:0007669"/>
    <property type="project" value="UniProtKB-KW"/>
</dbReference>
<dbReference type="PANTHER" id="PTHR33295:SF7">
    <property type="entry name" value="ATPASE"/>
    <property type="match status" value="1"/>
</dbReference>
<dbReference type="PANTHER" id="PTHR33295">
    <property type="entry name" value="ATPASE"/>
    <property type="match status" value="1"/>
</dbReference>